<gene>
    <name evidence="1" type="ORF">CDAR_54741</name>
</gene>
<sequence length="103" mass="11156">MLCLTSNTHAASTLRGCPSSATHHKSLAIGTCSRAPGTWQLSAFQQFARHFLPPTRTPLPIWLTRAIASAPHTSSGDIVCVCCSKEKRTLLRCPPIRGCVTRL</sequence>
<organism evidence="1 2">
    <name type="scientific">Caerostris darwini</name>
    <dbReference type="NCBI Taxonomy" id="1538125"/>
    <lineage>
        <taxon>Eukaryota</taxon>
        <taxon>Metazoa</taxon>
        <taxon>Ecdysozoa</taxon>
        <taxon>Arthropoda</taxon>
        <taxon>Chelicerata</taxon>
        <taxon>Arachnida</taxon>
        <taxon>Araneae</taxon>
        <taxon>Araneomorphae</taxon>
        <taxon>Entelegynae</taxon>
        <taxon>Araneoidea</taxon>
        <taxon>Araneidae</taxon>
        <taxon>Caerostris</taxon>
    </lineage>
</organism>
<evidence type="ECO:0000313" key="1">
    <source>
        <dbReference type="EMBL" id="GIY27236.1"/>
    </source>
</evidence>
<proteinExistence type="predicted"/>
<evidence type="ECO:0000313" key="2">
    <source>
        <dbReference type="Proteomes" id="UP001054837"/>
    </source>
</evidence>
<protein>
    <recommendedName>
        <fullName evidence="3">Secreted protein</fullName>
    </recommendedName>
</protein>
<name>A0AAV4S3T8_9ARAC</name>
<dbReference type="EMBL" id="BPLQ01007034">
    <property type="protein sequence ID" value="GIY27236.1"/>
    <property type="molecule type" value="Genomic_DNA"/>
</dbReference>
<dbReference type="AlphaFoldDB" id="A0AAV4S3T8"/>
<reference evidence="1 2" key="1">
    <citation type="submission" date="2021-06" db="EMBL/GenBank/DDBJ databases">
        <title>Caerostris darwini draft genome.</title>
        <authorList>
            <person name="Kono N."/>
            <person name="Arakawa K."/>
        </authorList>
    </citation>
    <scope>NUCLEOTIDE SEQUENCE [LARGE SCALE GENOMIC DNA]</scope>
</reference>
<comment type="caution">
    <text evidence="1">The sequence shown here is derived from an EMBL/GenBank/DDBJ whole genome shotgun (WGS) entry which is preliminary data.</text>
</comment>
<evidence type="ECO:0008006" key="3">
    <source>
        <dbReference type="Google" id="ProtNLM"/>
    </source>
</evidence>
<dbReference type="Proteomes" id="UP001054837">
    <property type="component" value="Unassembled WGS sequence"/>
</dbReference>
<accession>A0AAV4S3T8</accession>
<keyword evidence="2" id="KW-1185">Reference proteome</keyword>